<evidence type="ECO:0000259" key="4">
    <source>
        <dbReference type="Pfam" id="PF05426"/>
    </source>
</evidence>
<keyword evidence="1 3" id="KW-0732">Signal</keyword>
<keyword evidence="2 5" id="KW-0456">Lyase</keyword>
<dbReference type="AlphaFoldDB" id="A0AA42B6G8"/>
<feature type="chain" id="PRO_5041226540" evidence="3">
    <location>
        <begin position="34"/>
        <end position="393"/>
    </location>
</feature>
<dbReference type="RefSeq" id="WP_251259783.1">
    <property type="nucleotide sequence ID" value="NZ_JAMQGP010000001.1"/>
</dbReference>
<evidence type="ECO:0000256" key="2">
    <source>
        <dbReference type="ARBA" id="ARBA00023239"/>
    </source>
</evidence>
<evidence type="ECO:0000256" key="3">
    <source>
        <dbReference type="SAM" id="SignalP"/>
    </source>
</evidence>
<evidence type="ECO:0000256" key="1">
    <source>
        <dbReference type="ARBA" id="ARBA00022729"/>
    </source>
</evidence>
<dbReference type="Pfam" id="PF05426">
    <property type="entry name" value="Alginate_lyase"/>
    <property type="match status" value="1"/>
</dbReference>
<gene>
    <name evidence="5" type="ORF">NAF29_01860</name>
</gene>
<sequence length="393" mass="44150">MQNSLSLAPARVRKIKTSLFTALLAVSGTFASALVSAEMLPGYVNDTYNARHIWQKDNQSLSNKSFTCPDLIEPLHQFESGSIYLDTPCRCEIDPVKQAIYEAEKKALDDFNKVLISNSDRYVATPIEREEIAQCVVEHLEHWANADAMLGDHAENLGYHKSADLLGAVASSFAKIRNAEGTPLLDENSSIGYWMTQLGDTVIEYYDSIEGSKTSRNNHRYWDGFSVGRSAVLLQNQAQFGWAMEGLKIGLNEVEADGTLPLEMARGSKAHQYHIYALQPLIGLAELSIANLEYMPDPFYPYGYNDEALVRLAQLMIEEQLRTEPSEIFLKKDEMVCYKAAWAEIYLRRTPLDLKHDVTDFVLNKRAECNNTLYSTGMGGNMLMLYGSRNLSL</sequence>
<comment type="caution">
    <text evidence="5">The sequence shown here is derived from an EMBL/GenBank/DDBJ whole genome shotgun (WGS) entry which is preliminary data.</text>
</comment>
<dbReference type="Proteomes" id="UP001165393">
    <property type="component" value="Unassembled WGS sequence"/>
</dbReference>
<protein>
    <submittedName>
        <fullName evidence="5">Alginate lyase family protein</fullName>
    </submittedName>
</protein>
<dbReference type="InterPro" id="IPR008929">
    <property type="entry name" value="Chondroitin_lyas"/>
</dbReference>
<evidence type="ECO:0000313" key="6">
    <source>
        <dbReference type="Proteomes" id="UP001165393"/>
    </source>
</evidence>
<proteinExistence type="predicted"/>
<dbReference type="SUPFAM" id="SSF48230">
    <property type="entry name" value="Chondroitin AC/alginate lyase"/>
    <property type="match status" value="1"/>
</dbReference>
<dbReference type="Gene3D" id="1.50.10.100">
    <property type="entry name" value="Chondroitin AC/alginate lyase"/>
    <property type="match status" value="1"/>
</dbReference>
<evidence type="ECO:0000313" key="5">
    <source>
        <dbReference type="EMBL" id="MCM2678416.1"/>
    </source>
</evidence>
<name>A0AA42B6G8_9GAMM</name>
<reference evidence="5 6" key="1">
    <citation type="journal article" date="2013" name="Antonie Van Leeuwenhoek">
        <title>Echinimonas agarilytica gen. nov., sp. nov., a new gammaproteobacterium isolated from the sea urchin Strongylocentrotus intermedius.</title>
        <authorList>
            <person name="Nedashkovskaya O.I."/>
            <person name="Stenkova A.M."/>
            <person name="Zhukova N.V."/>
            <person name="Van Trappen S."/>
            <person name="Lee J.S."/>
            <person name="Kim S.B."/>
        </authorList>
    </citation>
    <scope>NUCLEOTIDE SEQUENCE [LARGE SCALE GENOMIC DNA]</scope>
    <source>
        <strain evidence="5 6">KMM 6351</strain>
    </source>
</reference>
<feature type="signal peptide" evidence="3">
    <location>
        <begin position="1"/>
        <end position="33"/>
    </location>
</feature>
<organism evidence="5 6">
    <name type="scientific">Echinimonas agarilytica</name>
    <dbReference type="NCBI Taxonomy" id="1215918"/>
    <lineage>
        <taxon>Bacteria</taxon>
        <taxon>Pseudomonadati</taxon>
        <taxon>Pseudomonadota</taxon>
        <taxon>Gammaproteobacteria</taxon>
        <taxon>Alteromonadales</taxon>
        <taxon>Echinimonadaceae</taxon>
        <taxon>Echinimonas</taxon>
    </lineage>
</organism>
<dbReference type="EMBL" id="JAMQGP010000001">
    <property type="protein sequence ID" value="MCM2678416.1"/>
    <property type="molecule type" value="Genomic_DNA"/>
</dbReference>
<dbReference type="InterPro" id="IPR008397">
    <property type="entry name" value="Alginate_lyase_dom"/>
</dbReference>
<keyword evidence="6" id="KW-1185">Reference proteome</keyword>
<feature type="domain" description="Alginate lyase" evidence="4">
    <location>
        <begin position="94"/>
        <end position="319"/>
    </location>
</feature>
<accession>A0AA42B6G8</accession>
<dbReference type="GO" id="GO:0016829">
    <property type="term" value="F:lyase activity"/>
    <property type="evidence" value="ECO:0007669"/>
    <property type="project" value="UniProtKB-KW"/>
</dbReference>
<dbReference type="GO" id="GO:0042597">
    <property type="term" value="C:periplasmic space"/>
    <property type="evidence" value="ECO:0007669"/>
    <property type="project" value="InterPro"/>
</dbReference>